<evidence type="ECO:0000256" key="2">
    <source>
        <dbReference type="ARBA" id="ARBA00022490"/>
    </source>
</evidence>
<organism evidence="8 9">
    <name type="scientific">Limulus polyphemus</name>
    <name type="common">Atlantic horseshoe crab</name>
    <dbReference type="NCBI Taxonomy" id="6850"/>
    <lineage>
        <taxon>Eukaryota</taxon>
        <taxon>Metazoa</taxon>
        <taxon>Ecdysozoa</taxon>
        <taxon>Arthropoda</taxon>
        <taxon>Chelicerata</taxon>
        <taxon>Merostomata</taxon>
        <taxon>Xiphosura</taxon>
        <taxon>Limulidae</taxon>
        <taxon>Limulus</taxon>
    </lineage>
</organism>
<feature type="compositionally biased region" description="Acidic residues" evidence="7">
    <location>
        <begin position="1303"/>
        <end position="1359"/>
    </location>
</feature>
<evidence type="ECO:0000313" key="8">
    <source>
        <dbReference type="Proteomes" id="UP000694941"/>
    </source>
</evidence>
<reference evidence="9" key="1">
    <citation type="submission" date="2025-08" db="UniProtKB">
        <authorList>
            <consortium name="RefSeq"/>
        </authorList>
    </citation>
    <scope>IDENTIFICATION</scope>
    <source>
        <tissue evidence="9">Muscle</tissue>
    </source>
</reference>
<dbReference type="InterPro" id="IPR001084">
    <property type="entry name" value="MAP_tubulin-bd_rpt"/>
</dbReference>
<dbReference type="Proteomes" id="UP000694941">
    <property type="component" value="Unplaced"/>
</dbReference>
<sequence>MNYQEKGKKELSTLDNQINVVEAILHKDELSVTAKSSILLGSKSKENEIAVVKRKLEKDEEPQKIDTSIETKLGKFDLDVTETKDVSVEIDPQNVDIPIKVIGGVCDKATSEKGELLTAQKNNIFENVKTEKCKPTKSEIKVFETEKIPEKNVVIAKEEVIQLDTKLVTGVEQKNKKQAATGFQFISNSDIAYKLSDTKIAPYKKLPCSSKLAEMLEREYMHSIEGTEHNMICVTNSSEEKNEINGVRDTEEVVELDEITEREKLVTTASMNTTDESNPSQSQITKYEIVTSKANGILITEEEDFKPNVIDKCTSPLTKRKHEETKNVHEAYRTEKNEIENGRILQTHFDGKIKGHGEGISQTVVPRNTRPFVSGSQVSDTTVLPLTSATLQKGTPLIVKDTLLKDITHYNVAVKETVTNEDDSTRDIFARTTIFDDSKITPTIEFSTQLADSEDFKKELIEAIETITKTTDIGNVKNERVTQKKGKDEIPTTMFRRYQEIEQVVSPEKVKEFPKLKEESKEEFHSKSCQKIYIPLESELRRSIPSNDQNVKRSQKTKTQHSRNDEASQTVKNVEDKNHSKIIFHSELTIPQEKQVNCGQNITGKEEKGTKENDYRATYTGRENANNADQIAAIKIEEKYSLTRQVLSLENNLPEEEKEADECNKNNEDQSVSTTSAKGKTGKLMKPKHEEEIILENIQRKDKEAKFVKTLELKSYLSHFEELKTNISEPDISQPNLIKDNKAELQDKTHLYEEEGKIEIIMTNEHRVGESTTSLSKEEIIENKLETVKPVKEEIVLAGPIVEDEKNTFDKEHPITEESEGLEKETKSKNGEYRLKLEENQPSNVTDLNNAIPSRVYNIEYKISKGHLVALKEDKTLQKELIAEPTPFNVLQLVPDTGVEKEATEAHLKEKSSLLLLTEDVYISIKPLEMETVLTNIETMNKQPEQSRERTNKLRNRREDKLKSVAYREGVPQLVIDETKSGQRNEIVSELESEMTIPKLNEEEEMRMEEIIQNTTGTAKEVSFNRTLSVSSTKGSRFKEQSKDIFKTPTKSRPSRTPPKTFYKKDVPTPLPAPSVNTSTSPIKIPNHSPERMPIKNGILSPNKVPARLPPIKAPVGQTPKPNLKNVKSKIDSFTNIKYKPTGGEKKQLLTKKLDWIAAPKVGSLENSTYKPGGGTKKITYQKLEWKVEPKVGTKNIGYTPGGGQVKHDDREKPASVIESRKLEWKQASSKVGSMDNVKHKPGGGQAKIKSHKLNFKDKVLPKVGSLSSSEKTSSQGSETKSPVPSSSPQPDEQPPLPPVDEPQGDEQPEEITEAGEQEADVTEQEPETTEGPEPEAEEAAPEPETAEGPEAEEAAPEPEESKEPAPEEATEEPTVEQKEEEEATEEAQTEITEESAPEATEEAPPETEEEAAPETEEEAAPETTEEAASEAVEETAPEATEETAPDATEEAAPEATEEAAPESIRKAAPDTTESDAFLENK</sequence>
<feature type="compositionally biased region" description="Acidic residues" evidence="7">
    <location>
        <begin position="1367"/>
        <end position="1461"/>
    </location>
</feature>
<feature type="compositionally biased region" description="Basic and acidic residues" evidence="7">
    <location>
        <begin position="1037"/>
        <end position="1046"/>
    </location>
</feature>
<dbReference type="Pfam" id="PF00418">
    <property type="entry name" value="Tubulin-binding"/>
    <property type="match status" value="4"/>
</dbReference>
<comment type="subcellular location">
    <subcellularLocation>
        <location evidence="1 6">Cytoplasm</location>
        <location evidence="1 6">Cytoskeleton</location>
    </subcellularLocation>
</comment>
<gene>
    <name evidence="9" type="primary">LOC106457976</name>
</gene>
<keyword evidence="3" id="KW-0597">Phosphoprotein</keyword>
<feature type="region of interest" description="Disordered" evidence="7">
    <location>
        <begin position="540"/>
        <end position="572"/>
    </location>
</feature>
<evidence type="ECO:0000256" key="7">
    <source>
        <dbReference type="SAM" id="MobiDB-lite"/>
    </source>
</evidence>
<feature type="region of interest" description="Disordered" evidence="7">
    <location>
        <begin position="653"/>
        <end position="685"/>
    </location>
</feature>
<evidence type="ECO:0000256" key="6">
    <source>
        <dbReference type="RuleBase" id="RU000686"/>
    </source>
</evidence>
<keyword evidence="2 6" id="KW-0963">Cytoplasm</keyword>
<protein>
    <recommendedName>
        <fullName evidence="6">Microtubule-associated protein</fullName>
    </recommendedName>
</protein>
<accession>A0ABM1S834</accession>
<evidence type="ECO:0000313" key="9">
    <source>
        <dbReference type="RefSeq" id="XP_022239789.1"/>
    </source>
</evidence>
<feature type="compositionally biased region" description="Low complexity" evidence="7">
    <location>
        <begin position="1265"/>
        <end position="1285"/>
    </location>
</feature>
<feature type="region of interest" description="Disordered" evidence="7">
    <location>
        <begin position="1033"/>
        <end position="1095"/>
    </location>
</feature>
<proteinExistence type="predicted"/>
<dbReference type="PROSITE" id="PS00229">
    <property type="entry name" value="TAU_MAP_1"/>
    <property type="match status" value="1"/>
</dbReference>
<dbReference type="InterPro" id="IPR027324">
    <property type="entry name" value="MAP2/MAP4/Tau"/>
</dbReference>
<keyword evidence="8" id="KW-1185">Reference proteome</keyword>
<feature type="compositionally biased region" description="Basic and acidic residues" evidence="7">
    <location>
        <begin position="1206"/>
        <end position="1225"/>
    </location>
</feature>
<keyword evidence="4" id="KW-0677">Repeat</keyword>
<dbReference type="PANTHER" id="PTHR11501:SF18">
    <property type="entry name" value="MICROTUBULE-ASSOCIATED PROTEIN"/>
    <property type="match status" value="1"/>
</dbReference>
<dbReference type="PANTHER" id="PTHR11501">
    <property type="entry name" value="MICROTUBULE-ASSOCIATED PROTEIN"/>
    <property type="match status" value="1"/>
</dbReference>
<evidence type="ECO:0000256" key="4">
    <source>
        <dbReference type="ARBA" id="ARBA00022737"/>
    </source>
</evidence>
<name>A0ABM1S834_LIMPO</name>
<feature type="compositionally biased region" description="Polar residues" evidence="7">
    <location>
        <begin position="669"/>
        <end position="678"/>
    </location>
</feature>
<evidence type="ECO:0000256" key="1">
    <source>
        <dbReference type="ARBA" id="ARBA00004245"/>
    </source>
</evidence>
<dbReference type="PROSITE" id="PS51491">
    <property type="entry name" value="TAU_MAP_2"/>
    <property type="match status" value="2"/>
</dbReference>
<feature type="region of interest" description="Disordered" evidence="7">
    <location>
        <begin position="1196"/>
        <end position="1482"/>
    </location>
</feature>
<evidence type="ECO:0000256" key="5">
    <source>
        <dbReference type="ARBA" id="ARBA00023212"/>
    </source>
</evidence>
<dbReference type="GeneID" id="106457976"/>
<evidence type="ECO:0000256" key="3">
    <source>
        <dbReference type="ARBA" id="ARBA00022553"/>
    </source>
</evidence>
<keyword evidence="6" id="KW-0493">Microtubule</keyword>
<dbReference type="RefSeq" id="XP_022239789.1">
    <property type="nucleotide sequence ID" value="XM_022384081.1"/>
</dbReference>
<feature type="compositionally biased region" description="Pro residues" evidence="7">
    <location>
        <begin position="1286"/>
        <end position="1301"/>
    </location>
</feature>
<keyword evidence="5 6" id="KW-0206">Cytoskeleton</keyword>